<sequence>MHLSLVIIIQTNRTKLHDSVTCLRTPLAITPYKPLIFKDALQSREKDK</sequence>
<reference evidence="1" key="1">
    <citation type="submission" date="2025-02" db="EMBL/GenBank/DDBJ databases">
        <authorList>
            <consortium name="NCBI Genome Project"/>
        </authorList>
    </citation>
    <scope>NUCLEOTIDE SEQUENCE</scope>
</reference>
<accession>A0AAJ8DZM9</accession>
<name>A0AAJ8DZM9_ASPNG</name>
<protein>
    <submittedName>
        <fullName evidence="1">Uncharacterized protein</fullName>
    </submittedName>
</protein>
<proteinExistence type="predicted"/>
<reference evidence="1" key="2">
    <citation type="submission" date="2025-08" db="UniProtKB">
        <authorList>
            <consortium name="RefSeq"/>
        </authorList>
    </citation>
    <scope>IDENTIFICATION</scope>
</reference>
<dbReference type="KEGG" id="ang:An12g10940"/>
<gene>
    <name evidence="1" type="ORF">An12g10940</name>
</gene>
<dbReference type="VEuPathDB" id="FungiDB:An12g10940"/>
<dbReference type="AlphaFoldDB" id="A0AAJ8DZM9"/>
<dbReference type="RefSeq" id="XP_059602013.1">
    <property type="nucleotide sequence ID" value="XM_059743753.1"/>
</dbReference>
<organism evidence="1">
    <name type="scientific">Aspergillus niger</name>
    <dbReference type="NCBI Taxonomy" id="5061"/>
    <lineage>
        <taxon>Eukaryota</taxon>
        <taxon>Fungi</taxon>
        <taxon>Dikarya</taxon>
        <taxon>Ascomycota</taxon>
        <taxon>Pezizomycotina</taxon>
        <taxon>Eurotiomycetes</taxon>
        <taxon>Eurotiomycetidae</taxon>
        <taxon>Eurotiales</taxon>
        <taxon>Aspergillaceae</taxon>
        <taxon>Aspergillus</taxon>
        <taxon>Aspergillus subgen. Circumdati</taxon>
    </lineage>
</organism>
<dbReference type="GeneID" id="84592772"/>
<evidence type="ECO:0000313" key="1">
    <source>
        <dbReference type="RefSeq" id="XP_059602013.1"/>
    </source>
</evidence>